<feature type="transmembrane region" description="Helical" evidence="2">
    <location>
        <begin position="507"/>
        <end position="525"/>
    </location>
</feature>
<feature type="transmembrane region" description="Helical" evidence="2">
    <location>
        <begin position="57"/>
        <end position="75"/>
    </location>
</feature>
<evidence type="ECO:0000256" key="1">
    <source>
        <dbReference type="SAM" id="MobiDB-lite"/>
    </source>
</evidence>
<comment type="caution">
    <text evidence="3">The sequence shown here is derived from an EMBL/GenBank/DDBJ whole genome shotgun (WGS) entry which is preliminary data.</text>
</comment>
<feature type="transmembrane region" description="Helical" evidence="2">
    <location>
        <begin position="407"/>
        <end position="426"/>
    </location>
</feature>
<feature type="transmembrane region" description="Helical" evidence="2">
    <location>
        <begin position="480"/>
        <end position="500"/>
    </location>
</feature>
<keyword evidence="2" id="KW-0472">Membrane</keyword>
<feature type="transmembrane region" description="Helical" evidence="2">
    <location>
        <begin position="363"/>
        <end position="387"/>
    </location>
</feature>
<protein>
    <recommendedName>
        <fullName evidence="5">DUF4173 domain-containing protein</fullName>
    </recommendedName>
</protein>
<evidence type="ECO:0000313" key="4">
    <source>
        <dbReference type="Proteomes" id="UP001500620"/>
    </source>
</evidence>
<dbReference type="InterPro" id="IPR025291">
    <property type="entry name" value="DUF4153"/>
</dbReference>
<feature type="transmembrane region" description="Helical" evidence="2">
    <location>
        <begin position="320"/>
        <end position="342"/>
    </location>
</feature>
<proteinExistence type="predicted"/>
<name>A0ABP8CW88_9ACTN</name>
<feature type="compositionally biased region" description="Low complexity" evidence="1">
    <location>
        <begin position="163"/>
        <end position="242"/>
    </location>
</feature>
<feature type="transmembrane region" description="Helical" evidence="2">
    <location>
        <begin position="106"/>
        <end position="125"/>
    </location>
</feature>
<feature type="region of interest" description="Disordered" evidence="1">
    <location>
        <begin position="163"/>
        <end position="246"/>
    </location>
</feature>
<accession>A0ABP8CW88</accession>
<dbReference type="Proteomes" id="UP001500620">
    <property type="component" value="Unassembled WGS sequence"/>
</dbReference>
<evidence type="ECO:0000313" key="3">
    <source>
        <dbReference type="EMBL" id="GAA4244115.1"/>
    </source>
</evidence>
<dbReference type="EMBL" id="BAABAT010000001">
    <property type="protein sequence ID" value="GAA4244115.1"/>
    <property type="molecule type" value="Genomic_DNA"/>
</dbReference>
<feature type="transmembrane region" description="Helical" evidence="2">
    <location>
        <begin position="82"/>
        <end position="100"/>
    </location>
</feature>
<keyword evidence="2" id="KW-1133">Transmembrane helix</keyword>
<reference evidence="4" key="1">
    <citation type="journal article" date="2019" name="Int. J. Syst. Evol. Microbiol.">
        <title>The Global Catalogue of Microorganisms (GCM) 10K type strain sequencing project: providing services to taxonomists for standard genome sequencing and annotation.</title>
        <authorList>
            <consortium name="The Broad Institute Genomics Platform"/>
            <consortium name="The Broad Institute Genome Sequencing Center for Infectious Disease"/>
            <person name="Wu L."/>
            <person name="Ma J."/>
        </authorList>
    </citation>
    <scope>NUCLEOTIDE SEQUENCE [LARGE SCALE GENOMIC DNA]</scope>
    <source>
        <strain evidence="4">JCM 17441</strain>
    </source>
</reference>
<keyword evidence="4" id="KW-1185">Reference proteome</keyword>
<evidence type="ECO:0008006" key="5">
    <source>
        <dbReference type="Google" id="ProtNLM"/>
    </source>
</evidence>
<feature type="transmembrane region" description="Helical" evidence="2">
    <location>
        <begin position="34"/>
        <end position="51"/>
    </location>
</feature>
<gene>
    <name evidence="3" type="ORF">GCM10022255_005900</name>
</gene>
<organism evidence="3 4">
    <name type="scientific">Dactylosporangium darangshiense</name>
    <dbReference type="NCBI Taxonomy" id="579108"/>
    <lineage>
        <taxon>Bacteria</taxon>
        <taxon>Bacillati</taxon>
        <taxon>Actinomycetota</taxon>
        <taxon>Actinomycetes</taxon>
        <taxon>Micromonosporales</taxon>
        <taxon>Micromonosporaceae</taxon>
        <taxon>Dactylosporangium</taxon>
    </lineage>
</organism>
<feature type="transmembrane region" description="Helical" evidence="2">
    <location>
        <begin position="279"/>
        <end position="300"/>
    </location>
</feature>
<keyword evidence="2" id="KW-0812">Transmembrane</keyword>
<sequence>MPNPAVISPIQLGPPAPTVWQRAWPRREAAAGRAALYGALIAALAGAAAVPLDRPGIGWPIAGIGMLVPLVMLLARRRTGKSIEAFIWCAGALALLSVGFFRAAGWLFVLCALTAFGCVSLAVGLHRRVPAVLTAPFTLLFAAFRAMPWAQAGLATDRRPASAAAPPVAAPGPAAADGPGGAAADNPARAAADGPARAAVSGPGSAASDSSGRAAADGPARAAVSGPGSAASDSSGRAAVDGPGMAAADRSGKLAIATGPAAQPGARQAEAGASNSMRLLASIGIGVALLLVFGALFSSADAAFGRVISAIVPSLDVGTVARWVFVGVVAGGISLGAAFLVANPSTVGEGEPRTARPVRRVEWLVPVGALLVMFVLFVAVQLAVLFGDRDYVMRTVGLTFAEYARKGFWQLLVITLLTLCVMGVTARKAPRGSGTDRWLLWIVLGALAACSLVVVGSALWRMDVYEQAYGFTRLRVFVSAFELWLGGLFVLVMAAGLGGLRRRTSWLGRAAVGLWVVTLLGLAVLNPDRFIAAHNVDRVGASNSDIWYLRNLSADAAPELDRLPEGARECALSEIAGDLARDEDDWRGWNLGRSRARQIVPERIEVHNYPCYRRY</sequence>
<feature type="transmembrane region" description="Helical" evidence="2">
    <location>
        <begin position="438"/>
        <end position="460"/>
    </location>
</feature>
<dbReference type="Pfam" id="PF13687">
    <property type="entry name" value="DUF4153"/>
    <property type="match status" value="1"/>
</dbReference>
<evidence type="ECO:0000256" key="2">
    <source>
        <dbReference type="SAM" id="Phobius"/>
    </source>
</evidence>